<organism evidence="1 2">
    <name type="scientific">Arcobacter lacus</name>
    <dbReference type="NCBI Taxonomy" id="1912876"/>
    <lineage>
        <taxon>Bacteria</taxon>
        <taxon>Pseudomonadati</taxon>
        <taxon>Campylobacterota</taxon>
        <taxon>Epsilonproteobacteria</taxon>
        <taxon>Campylobacterales</taxon>
        <taxon>Arcobacteraceae</taxon>
        <taxon>Arcobacter</taxon>
    </lineage>
</organism>
<dbReference type="EMBL" id="MUXF01000001">
    <property type="protein sequence ID" value="PUE67404.1"/>
    <property type="molecule type" value="Genomic_DNA"/>
</dbReference>
<comment type="caution">
    <text evidence="1">The sequence shown here is derived from an EMBL/GenBank/DDBJ whole genome shotgun (WGS) entry which is preliminary data.</text>
</comment>
<dbReference type="Proteomes" id="UP000251311">
    <property type="component" value="Unassembled WGS sequence"/>
</dbReference>
<evidence type="ECO:0000313" key="1">
    <source>
        <dbReference type="EMBL" id="PUE67404.1"/>
    </source>
</evidence>
<evidence type="ECO:0000313" key="2">
    <source>
        <dbReference type="Proteomes" id="UP000251311"/>
    </source>
</evidence>
<name>A0ABX5JMQ0_9BACT</name>
<accession>A0ABX5JMQ0</accession>
<proteinExistence type="predicted"/>
<reference evidence="1 2" key="1">
    <citation type="submission" date="2017-02" db="EMBL/GenBank/DDBJ databases">
        <title>Arcobacter lacus sp. nov., a new species isolated from reclaimed water.</title>
        <authorList>
            <person name="Figueras M.J."/>
            <person name="Perez-Cataluna A."/>
            <person name="Salas-Masso N."/>
        </authorList>
    </citation>
    <scope>NUCLEOTIDE SEQUENCE [LARGE SCALE GENOMIC DNA]</scope>
    <source>
        <strain evidence="1 2">RW43-9</strain>
    </source>
</reference>
<keyword evidence="2" id="KW-1185">Reference proteome</keyword>
<gene>
    <name evidence="1" type="ORF">B0175_00025</name>
</gene>
<protein>
    <submittedName>
        <fullName evidence="1">Uncharacterized protein</fullName>
    </submittedName>
</protein>
<sequence>MLKLAYISKKILVALEPLDISLARFVKYSLADLNILIISMLNNQPKALNWAFFIFIKFTKWIFRDN</sequence>